<dbReference type="PANTHER" id="PTHR45772">
    <property type="entry name" value="CONSERVED COMPONENT OF ABC TRANSPORTER FOR NATURAL AMINO ACIDS-RELATED"/>
    <property type="match status" value="1"/>
</dbReference>
<proteinExistence type="predicted"/>
<dbReference type="Proteomes" id="UP001519887">
    <property type="component" value="Unassembled WGS sequence"/>
</dbReference>
<evidence type="ECO:0000313" key="5">
    <source>
        <dbReference type="EMBL" id="MBW7452720.1"/>
    </source>
</evidence>
<evidence type="ECO:0000259" key="4">
    <source>
        <dbReference type="Pfam" id="PF12399"/>
    </source>
</evidence>
<dbReference type="Gene3D" id="3.40.50.300">
    <property type="entry name" value="P-loop containing nucleotide triphosphate hydrolases"/>
    <property type="match status" value="1"/>
</dbReference>
<comment type="caution">
    <text evidence="5">The sequence shown here is derived from an EMBL/GenBank/DDBJ whole genome shotgun (WGS) entry which is preliminary data.</text>
</comment>
<dbReference type="SUPFAM" id="SSF52540">
    <property type="entry name" value="P-loop containing nucleoside triphosphate hydrolases"/>
    <property type="match status" value="1"/>
</dbReference>
<dbReference type="Pfam" id="PF12399">
    <property type="entry name" value="BCA_ABC_TP_C"/>
    <property type="match status" value="1"/>
</dbReference>
<dbReference type="InterPro" id="IPR051120">
    <property type="entry name" value="ABC_AA/LPS_Transport"/>
</dbReference>
<gene>
    <name evidence="5" type="ORF">K0U00_01515</name>
</gene>
<keyword evidence="6" id="KW-1185">Reference proteome</keyword>
<dbReference type="PANTHER" id="PTHR45772:SF7">
    <property type="entry name" value="AMINO ACID ABC TRANSPORTER ATP-BINDING PROTEIN"/>
    <property type="match status" value="1"/>
</dbReference>
<keyword evidence="1" id="KW-0813">Transport</keyword>
<reference evidence="5 6" key="1">
    <citation type="submission" date="2021-07" db="EMBL/GenBank/DDBJ databases">
        <title>Paenibacillus radiodurans sp. nov., isolated from the southeastern edge of Tengger Desert.</title>
        <authorList>
            <person name="Zhang G."/>
        </authorList>
    </citation>
    <scope>NUCLEOTIDE SEQUENCE [LARGE SCALE GENOMIC DNA]</scope>
    <source>
        <strain evidence="5 6">CCM 7311</strain>
    </source>
</reference>
<name>A0ABS7BVS8_9BACL</name>
<keyword evidence="3 5" id="KW-0067">ATP-binding</keyword>
<feature type="non-terminal residue" evidence="5">
    <location>
        <position position="1"/>
    </location>
</feature>
<dbReference type="InterPro" id="IPR032823">
    <property type="entry name" value="BCA_ABC_TP_C"/>
</dbReference>
<keyword evidence="2" id="KW-0547">Nucleotide-binding</keyword>
<feature type="domain" description="Branched-chain amino acid ATP-binding cassette transporter C-terminal" evidence="4">
    <location>
        <begin position="71"/>
        <end position="94"/>
    </location>
</feature>
<protein>
    <submittedName>
        <fullName evidence="5">ABC transporter ATP-binding protein</fullName>
    </submittedName>
</protein>
<accession>A0ABS7BVS8</accession>
<sequence length="102" mass="11323">LEIARALATRPKVLLLDEPAAGMNPRETAELIDLIRRIRLERGLSVILIEHDMKLVMELAEHILVLDHGEQIAEGNPADIRKNPKVIEAYLGKSAIEQGVLS</sequence>
<organism evidence="5 6">
    <name type="scientific">Paenibacillus sepulcri</name>
    <dbReference type="NCBI Taxonomy" id="359917"/>
    <lineage>
        <taxon>Bacteria</taxon>
        <taxon>Bacillati</taxon>
        <taxon>Bacillota</taxon>
        <taxon>Bacilli</taxon>
        <taxon>Bacillales</taxon>
        <taxon>Paenibacillaceae</taxon>
        <taxon>Paenibacillus</taxon>
    </lineage>
</organism>
<evidence type="ECO:0000256" key="1">
    <source>
        <dbReference type="ARBA" id="ARBA00022448"/>
    </source>
</evidence>
<evidence type="ECO:0000256" key="3">
    <source>
        <dbReference type="ARBA" id="ARBA00022840"/>
    </source>
</evidence>
<evidence type="ECO:0000256" key="2">
    <source>
        <dbReference type="ARBA" id="ARBA00022741"/>
    </source>
</evidence>
<dbReference type="GO" id="GO:0005524">
    <property type="term" value="F:ATP binding"/>
    <property type="evidence" value="ECO:0007669"/>
    <property type="project" value="UniProtKB-KW"/>
</dbReference>
<evidence type="ECO:0000313" key="6">
    <source>
        <dbReference type="Proteomes" id="UP001519887"/>
    </source>
</evidence>
<dbReference type="EMBL" id="JAHZIK010000014">
    <property type="protein sequence ID" value="MBW7452720.1"/>
    <property type="molecule type" value="Genomic_DNA"/>
</dbReference>
<dbReference type="InterPro" id="IPR027417">
    <property type="entry name" value="P-loop_NTPase"/>
</dbReference>